<gene>
    <name evidence="2" type="ORF">SAMN02745120_1139</name>
</gene>
<evidence type="ECO:0000313" key="2">
    <source>
        <dbReference type="EMBL" id="SKB37756.1"/>
    </source>
</evidence>
<organism evidence="2 3">
    <name type="scientific">Acetoanaerobium noterae</name>
    <dbReference type="NCBI Taxonomy" id="745369"/>
    <lineage>
        <taxon>Bacteria</taxon>
        <taxon>Bacillati</taxon>
        <taxon>Bacillota</taxon>
        <taxon>Clostridia</taxon>
        <taxon>Peptostreptococcales</taxon>
        <taxon>Filifactoraceae</taxon>
        <taxon>Acetoanaerobium</taxon>
    </lineage>
</organism>
<evidence type="ECO:0000313" key="3">
    <source>
        <dbReference type="Proteomes" id="UP000243406"/>
    </source>
</evidence>
<dbReference type="Pfam" id="PF07963">
    <property type="entry name" value="N_methyl"/>
    <property type="match status" value="1"/>
</dbReference>
<dbReference type="NCBIfam" id="TIGR02532">
    <property type="entry name" value="IV_pilin_GFxxxE"/>
    <property type="match status" value="1"/>
</dbReference>
<feature type="transmembrane region" description="Helical" evidence="1">
    <location>
        <begin position="12"/>
        <end position="36"/>
    </location>
</feature>
<dbReference type="PROSITE" id="PS00409">
    <property type="entry name" value="PROKAR_NTER_METHYL"/>
    <property type="match status" value="1"/>
</dbReference>
<accession>A0A1T5AS92</accession>
<name>A0A1T5AS92_9FIRM</name>
<reference evidence="3" key="1">
    <citation type="submission" date="2017-02" db="EMBL/GenBank/DDBJ databases">
        <authorList>
            <person name="Varghese N."/>
            <person name="Submissions S."/>
        </authorList>
    </citation>
    <scope>NUCLEOTIDE SEQUENCE [LARGE SCALE GENOMIC DNA]</scope>
    <source>
        <strain evidence="3">ATCC 35199</strain>
    </source>
</reference>
<keyword evidence="1" id="KW-1133">Transmembrane helix</keyword>
<keyword evidence="1" id="KW-0812">Transmembrane</keyword>
<keyword evidence="3" id="KW-1185">Reference proteome</keyword>
<dbReference type="RefSeq" id="WP_159446401.1">
    <property type="nucleotide sequence ID" value="NZ_FUYN01000002.1"/>
</dbReference>
<evidence type="ECO:0000256" key="1">
    <source>
        <dbReference type="SAM" id="Phobius"/>
    </source>
</evidence>
<sequence>MKISKRKKNNKGMTLIEIIIAMAILAIIGVTFLNVFGSGYIGIVSGGKHTKTAYKAQQLVEKEIIDNPVVTQKNSPTITFPGTTRTIQRLGREIVITENYNGDTKYKTEITTFIAIPNP</sequence>
<keyword evidence="1" id="KW-0472">Membrane</keyword>
<dbReference type="Proteomes" id="UP000243406">
    <property type="component" value="Unassembled WGS sequence"/>
</dbReference>
<protein>
    <submittedName>
        <fullName evidence="2">Prepilin-type N-terminal cleavage/methylation domain-containing protein</fullName>
    </submittedName>
</protein>
<proteinExistence type="predicted"/>
<dbReference type="EMBL" id="FUYN01000002">
    <property type="protein sequence ID" value="SKB37756.1"/>
    <property type="molecule type" value="Genomic_DNA"/>
</dbReference>
<dbReference type="InterPro" id="IPR012902">
    <property type="entry name" value="N_methyl_site"/>
</dbReference>
<dbReference type="AlphaFoldDB" id="A0A1T5AS92"/>